<reference evidence="1 2" key="1">
    <citation type="submission" date="2019-08" db="EMBL/GenBank/DDBJ databases">
        <title>In-depth cultivation of the pig gut microbiome towards novel bacterial diversity and tailored functional studies.</title>
        <authorList>
            <person name="Wylensek D."/>
            <person name="Hitch T.C.A."/>
            <person name="Clavel T."/>
        </authorList>
    </citation>
    <scope>NUCLEOTIDE SEQUENCE [LARGE SCALE GENOMIC DNA]</scope>
    <source>
        <strain evidence="1 2">BBE-744-WT-12</strain>
    </source>
</reference>
<dbReference type="AlphaFoldDB" id="A0A844G1X6"/>
<keyword evidence="2" id="KW-1185">Reference proteome</keyword>
<evidence type="ECO:0000313" key="2">
    <source>
        <dbReference type="Proteomes" id="UP000435649"/>
    </source>
</evidence>
<proteinExistence type="predicted"/>
<evidence type="ECO:0000313" key="1">
    <source>
        <dbReference type="EMBL" id="MST97366.1"/>
    </source>
</evidence>
<evidence type="ECO:0008006" key="3">
    <source>
        <dbReference type="Google" id="ProtNLM"/>
    </source>
</evidence>
<dbReference type="EMBL" id="VUNS01000009">
    <property type="protein sequence ID" value="MST97366.1"/>
    <property type="molecule type" value="Genomic_DNA"/>
</dbReference>
<dbReference type="Proteomes" id="UP000435649">
    <property type="component" value="Unassembled WGS sequence"/>
</dbReference>
<protein>
    <recommendedName>
        <fullName evidence="3">Alpha-L-rhamnosidase-like protein</fullName>
    </recommendedName>
</protein>
<accession>A0A844G1X6</accession>
<dbReference type="InterPro" id="IPR053161">
    <property type="entry name" value="Ulvan_degrading_GH"/>
</dbReference>
<dbReference type="PANTHER" id="PTHR36848:SF2">
    <property type="entry name" value="SECRETED PROTEIN"/>
    <property type="match status" value="1"/>
</dbReference>
<name>A0A844G1X6_9BACT</name>
<comment type="caution">
    <text evidence="1">The sequence shown here is derived from an EMBL/GenBank/DDBJ whole genome shotgun (WGS) entry which is preliminary data.</text>
</comment>
<organism evidence="1 2">
    <name type="scientific">Victivallis lenta</name>
    <dbReference type="NCBI Taxonomy" id="2606640"/>
    <lineage>
        <taxon>Bacteria</taxon>
        <taxon>Pseudomonadati</taxon>
        <taxon>Lentisphaerota</taxon>
        <taxon>Lentisphaeria</taxon>
        <taxon>Victivallales</taxon>
        <taxon>Victivallaceae</taxon>
        <taxon>Victivallis</taxon>
    </lineage>
</organism>
<sequence>MLDSILSRLPAPGKEFRGAPFWAWNGKLEPQELRRQINDFRGMGFGGFFMHSRVGLNTEYLGREWFECVRACIDEAKKCGMDAWLYDEDRWPSGAAGGLVTRNPEYRSRFIQCISGDEARAEDGCRTLGCFAAADLNARRCSSFRRLESAGEPLAENETLLRFRLSVAPDSSWFNGEAYLDVLNEKAVEEFIRVTHERYRAELGSEFGGTVPGIFSDEPNFRTGFLPGSMSMPWTESLPQTFAELSGGMKLSDRLPELFFKVGDEDFSPVRMHYYNTLTHLFVNAFSRRIGAWCEKNNLLFTGHVLLEDNVVSQSSFVGSAMRFYEYMQSPGIDLLTEHWNIFLAAKQCVSAARQFGRSLRLSETYGCTGWDFPFAGHKALGDWQTALGINFFCPHLAWYTMEGEGKRDYPAGISSQSPWFESYHRITDYFARINLALSGGAEVRDLLVVHPIESTWGVFYEGRDSAEPEWNTAEENRLVHLTNFLLGQHLDFDFGDEEIMARHGAAEEAGLRIGQAVYQAVLLPEMRTIRRSTLELLTAFRRNGGTVCFLGAPPERTDGAISGAAAEAYRNFRKAAEHELAAALGPAVRHLSIAAAGTEAESILCQLRRHDDCEVLFCCNTGVEMRDRQMEMPLVRDRNLEYPAVRIAWKLPAAYRIYEIDPSSGEIFPVDGFYENGCRAADTSFAALQSRLFIAAQEIPACRKRRDAAPGAPVVEIPAGVPLPVRRSEPNVLLLAEPEYRIDGGGWQASEPVLKLDDRLRERLGARPRGGEMIQPWLAPRREPERKLALELKYEFDCRDIPPEECRLALERPELYEAEFNGVPIAPLPDAWWVDRSLRLLALPRALFVQGRNRITLRTAYHAGMPGLEYCYLLGEFAVGENAVLTAPPQTLVRGDWTKQGLPYYSGNLTYRFDLPDGTADGTVLELGPWRGTAVLVSVNGGKAAMAAWPPYRTVLTGLTGRGDRVEVTILGHRRNSHGPFYLKDKWPVWTGPFEFRKYETGEPQLVPAGLL</sequence>
<dbReference type="RefSeq" id="WP_154418265.1">
    <property type="nucleotide sequence ID" value="NZ_VUNS01000009.1"/>
</dbReference>
<gene>
    <name evidence="1" type="ORF">FYJ85_09960</name>
</gene>
<dbReference type="PANTHER" id="PTHR36848">
    <property type="entry name" value="DNA-BINDING PROTEIN (PUTATIVE SECRETED PROTEIN)-RELATED"/>
    <property type="match status" value="1"/>
</dbReference>